<keyword evidence="1" id="KW-0175">Coiled coil</keyword>
<evidence type="ECO:0000313" key="3">
    <source>
        <dbReference type="EMBL" id="EDB2735736.1"/>
    </source>
</evidence>
<dbReference type="Pfam" id="PF13884">
    <property type="entry name" value="Peptidase_S74"/>
    <property type="match status" value="1"/>
</dbReference>
<sequence>MADIFNGKDVKVYYNDDTGNRAVITGGNIQINELAAYPSFSMGTEVQKIETYNDEYSNAIEGQKTVDNVTLVVNYIPTDPTHEYLDKKYDNQEEFQITIFVNENNEAGRLESVMLNGVLGSRMLNGDKDSVVTMTYDFVPTEVISYAPRDIPPVLRRGDFGVGSDGSIDYPQYQPDQATGNAFVKISASDIDNPSGVDLMGIELVDQQAENTNIMMTTTGDLRLYARNATTPWTRLYTSGEADTRYLIKSNNLSDLTNFESARSNLSVYSKSETDNKFMIGPNNLSELTNVVVARQKLEVYSQSETDAKFLQAANNLSDIVDTAIARTNLGINSTLENDAKYLQVENNLSDVKDVATARTNLGINSTIENDAKYLQVSNNLSDVADVDTVKQNIGLDRFKQSPSETMIYPSSGQNPYRITIRPNGDWGTWRDDTGTWEPLKIVAGGTGATNKKDARLNLNIPAAYKIIPDGTNILGWFIENNESGFFSSGENVINKPADGHGWWTYNFKIHLRNQEGKPEFGVVEATSAANIMYIIVLTNGQWPHGWFKIVRENDNVQLRDLKLTQYDTGFSGHLELYNIQNNNPKGLTQLYNEFQDGVLKTTLRTGNLENNRNSYLQWDENGSLWGVVNILSNDLYFGPHSVRKLHTRHGTMLVDGTATPYYYTFGNPDGRRSVTEFGTVEDGWIFYGQVNRDLSKQLDVNGVVNASAFNQASDRDLKENIEVISNAIDRVRAIGGYTYTLKENGMPHAGVIAQEVRDVLPEASGSFTKYVDLPGPTQDGTPLREEERFYSVDYAGITALLVQAFKEMDEKITKLEEQQKQIDELKELVQKLLDNK</sequence>
<proteinExistence type="predicted"/>
<feature type="domain" description="Peptidase S74" evidence="2">
    <location>
        <begin position="714"/>
        <end position="820"/>
    </location>
</feature>
<reference evidence="3" key="1">
    <citation type="submission" date="2019-10" db="EMBL/GenBank/DDBJ databases">
        <authorList>
            <consortium name="PulseNet: The National Subtyping Network for Foodborne Disease Surveillance"/>
            <person name="Tarr C.L."/>
            <person name="Trees E."/>
            <person name="Katz L.S."/>
            <person name="Carleton-Romer H.A."/>
            <person name="Stroika S."/>
            <person name="Kucerova Z."/>
            <person name="Roache K.F."/>
            <person name="Sabol A.L."/>
            <person name="Besser J."/>
            <person name="Gerner-Smidt P."/>
        </authorList>
    </citation>
    <scope>NUCLEOTIDE SEQUENCE</scope>
    <source>
        <strain evidence="3">PNUSAS105627</strain>
    </source>
</reference>
<protein>
    <submittedName>
        <fullName evidence="3">Tail fiber domain-containing protein</fullName>
    </submittedName>
</protein>
<feature type="coiled-coil region" evidence="1">
    <location>
        <begin position="802"/>
        <end position="836"/>
    </location>
</feature>
<dbReference type="InterPro" id="IPR030392">
    <property type="entry name" value="S74_ICA"/>
</dbReference>
<dbReference type="PROSITE" id="PS51688">
    <property type="entry name" value="ICA"/>
    <property type="match status" value="1"/>
</dbReference>
<dbReference type="EMBL" id="AALMYN010000004">
    <property type="protein sequence ID" value="EDB2735736.1"/>
    <property type="molecule type" value="Genomic_DNA"/>
</dbReference>
<evidence type="ECO:0000259" key="2">
    <source>
        <dbReference type="PROSITE" id="PS51688"/>
    </source>
</evidence>
<accession>A0A626TIS9</accession>
<dbReference type="AlphaFoldDB" id="A0A626TIS9"/>
<name>A0A626TIS9_SALER</name>
<gene>
    <name evidence="3" type="ORF">F9N77_11045</name>
</gene>
<evidence type="ECO:0000256" key="1">
    <source>
        <dbReference type="SAM" id="Coils"/>
    </source>
</evidence>
<comment type="caution">
    <text evidence="3">The sequence shown here is derived from an EMBL/GenBank/DDBJ whole genome shotgun (WGS) entry which is preliminary data.</text>
</comment>
<organism evidence="3">
    <name type="scientific">Salmonella enterica</name>
    <name type="common">Salmonella choleraesuis</name>
    <dbReference type="NCBI Taxonomy" id="28901"/>
    <lineage>
        <taxon>Bacteria</taxon>
        <taxon>Pseudomonadati</taxon>
        <taxon>Pseudomonadota</taxon>
        <taxon>Gammaproteobacteria</taxon>
        <taxon>Enterobacterales</taxon>
        <taxon>Enterobacteriaceae</taxon>
        <taxon>Salmonella</taxon>
    </lineage>
</organism>